<dbReference type="CDD" id="cd00338">
    <property type="entry name" value="Ser_Recombinase"/>
    <property type="match status" value="1"/>
</dbReference>
<keyword evidence="4" id="KW-1185">Reference proteome</keyword>
<organism evidence="3 4">
    <name type="scientific">Caproicibacterium amylolyticum</name>
    <dbReference type="NCBI Taxonomy" id="2766537"/>
    <lineage>
        <taxon>Bacteria</taxon>
        <taxon>Bacillati</taxon>
        <taxon>Bacillota</taxon>
        <taxon>Clostridia</taxon>
        <taxon>Eubacteriales</taxon>
        <taxon>Oscillospiraceae</taxon>
        <taxon>Caproicibacterium</taxon>
    </lineage>
</organism>
<dbReference type="Gene3D" id="3.90.1750.20">
    <property type="entry name" value="Putative Large Serine Recombinase, Chain B, Domain 2"/>
    <property type="match status" value="1"/>
</dbReference>
<gene>
    <name evidence="3" type="ORF">H6X83_07040</name>
</gene>
<proteinExistence type="predicted"/>
<dbReference type="InterPro" id="IPR050639">
    <property type="entry name" value="SSR_resolvase"/>
</dbReference>
<dbReference type="InterPro" id="IPR038109">
    <property type="entry name" value="DNA_bind_recomb_sf"/>
</dbReference>
<dbReference type="PROSITE" id="PS51736">
    <property type="entry name" value="RECOMBINASES_3"/>
    <property type="match status" value="1"/>
</dbReference>
<dbReference type="InterPro" id="IPR006119">
    <property type="entry name" value="Resolv_N"/>
</dbReference>
<dbReference type="InterPro" id="IPR025827">
    <property type="entry name" value="Zn_ribbon_recom_dom"/>
</dbReference>
<dbReference type="InterPro" id="IPR036162">
    <property type="entry name" value="Resolvase-like_N_sf"/>
</dbReference>
<dbReference type="Pfam" id="PF07508">
    <property type="entry name" value="Recombinase"/>
    <property type="match status" value="1"/>
</dbReference>
<dbReference type="PANTHER" id="PTHR30461">
    <property type="entry name" value="DNA-INVERTASE FROM LAMBDOID PROPHAGE"/>
    <property type="match status" value="1"/>
</dbReference>
<name>A0A7G9WKY2_9FIRM</name>
<dbReference type="GO" id="GO:0003677">
    <property type="term" value="F:DNA binding"/>
    <property type="evidence" value="ECO:0007669"/>
    <property type="project" value="InterPro"/>
</dbReference>
<dbReference type="SUPFAM" id="SSF53041">
    <property type="entry name" value="Resolvase-like"/>
    <property type="match status" value="1"/>
</dbReference>
<dbReference type="InterPro" id="IPR011109">
    <property type="entry name" value="DNA_bind_recombinase_dom"/>
</dbReference>
<dbReference type="SMART" id="SM00857">
    <property type="entry name" value="Resolvase"/>
    <property type="match status" value="1"/>
</dbReference>
<dbReference type="Pfam" id="PF00239">
    <property type="entry name" value="Resolvase"/>
    <property type="match status" value="1"/>
</dbReference>
<dbReference type="Proteomes" id="UP000516046">
    <property type="component" value="Chromosome"/>
</dbReference>
<dbReference type="Gene3D" id="3.40.50.1390">
    <property type="entry name" value="Resolvase, N-terminal catalytic domain"/>
    <property type="match status" value="1"/>
</dbReference>
<dbReference type="KEGG" id="caml:H6X83_07040"/>
<evidence type="ECO:0000259" key="1">
    <source>
        <dbReference type="PROSITE" id="PS51736"/>
    </source>
</evidence>
<accession>A0A7G9WKY2</accession>
<dbReference type="PANTHER" id="PTHR30461:SF23">
    <property type="entry name" value="DNA RECOMBINASE-RELATED"/>
    <property type="match status" value="1"/>
</dbReference>
<feature type="domain" description="Resolvase/invertase-type recombinase catalytic" evidence="1">
    <location>
        <begin position="34"/>
        <end position="181"/>
    </location>
</feature>
<dbReference type="EMBL" id="CP060696">
    <property type="protein sequence ID" value="QNO19344.1"/>
    <property type="molecule type" value="Genomic_DNA"/>
</dbReference>
<evidence type="ECO:0000313" key="4">
    <source>
        <dbReference type="Proteomes" id="UP000516046"/>
    </source>
</evidence>
<evidence type="ECO:0000259" key="2">
    <source>
        <dbReference type="PROSITE" id="PS51737"/>
    </source>
</evidence>
<dbReference type="Pfam" id="PF13408">
    <property type="entry name" value="Zn_ribbon_recom"/>
    <property type="match status" value="1"/>
</dbReference>
<feature type="domain" description="Recombinase" evidence="2">
    <location>
        <begin position="189"/>
        <end position="351"/>
    </location>
</feature>
<protein>
    <submittedName>
        <fullName evidence="3">Recombinase family protein</fullName>
    </submittedName>
</protein>
<dbReference type="GO" id="GO:0000150">
    <property type="term" value="F:DNA strand exchange activity"/>
    <property type="evidence" value="ECO:0007669"/>
    <property type="project" value="InterPro"/>
</dbReference>
<dbReference type="PROSITE" id="PS51737">
    <property type="entry name" value="RECOMBINASE_DNA_BIND"/>
    <property type="match status" value="1"/>
</dbReference>
<reference evidence="3 4" key="1">
    <citation type="submission" date="2020-08" db="EMBL/GenBank/DDBJ databases">
        <authorList>
            <person name="Ren C."/>
            <person name="Gu Y."/>
            <person name="Xu Y."/>
        </authorList>
    </citation>
    <scope>NUCLEOTIDE SEQUENCE [LARGE SCALE GENOMIC DNA]</scope>
    <source>
        <strain evidence="3 4">LBM18003</strain>
    </source>
</reference>
<dbReference type="AlphaFoldDB" id="A0A7G9WKY2"/>
<evidence type="ECO:0000313" key="3">
    <source>
        <dbReference type="EMBL" id="QNO19344.1"/>
    </source>
</evidence>
<sequence>MLLLKKQNSKRKTGALLLPAFLLRKGGLAKVPVEIAVYSRKSRFTGKGESIENQIGLCRQYIQLHFGDNVRLHIYEDEGYSGGNTDRPMFKQMIRDAKNKVFAILVCYRLDRISRSVGDFAELIKELEQLQIQFVSIREQFDTSSPMGRAMMYISSVFSQLERETTAERIRDNMHELAKTGRWLGGTTPTGYCSKAVAKVTVDGKTRQAYKLEIVPAEAEIVCSIFRDFLQTGSLVQVTENLKQYGAVTKNQKEFTRFAVRNILQNPVYMTADQDAYSYFRENAVEIYAEKEDFNGKFAIMAYNKTLQKHGRHPMLRNMQEWIVALGKHQGLISGTDWVRVQNILKSNCSKTYRKPKSNIALLSSLLHCAVCKSYMRPKSAGVRTKDGLIHFYYVCREKEKSKRQSCSCANADGSQLDASVCEAVLNITEDYEIFLSTLKSCCSLWKSGGNNPHKTLQSTEKAIQTLICSLQATNGSAAEPHILEQIVKLDSQVKKLRSQILQEEQNKTTVKFSNSELQTICDKLYSFPALFEEMNVAEKREILRSLINYIDWDGKTANVWMHGVFPVQVTTAASLPLREDSK</sequence>